<comment type="caution">
    <text evidence="3">The sequence shown here is derived from an EMBL/GenBank/DDBJ whole genome shotgun (WGS) entry which is preliminary data.</text>
</comment>
<dbReference type="Proteomes" id="UP000239663">
    <property type="component" value="Unassembled WGS sequence"/>
</dbReference>
<proteinExistence type="predicted"/>
<feature type="signal peptide" evidence="1">
    <location>
        <begin position="1"/>
        <end position="25"/>
    </location>
</feature>
<dbReference type="SUPFAM" id="SSF51695">
    <property type="entry name" value="PLC-like phosphodiesterases"/>
    <property type="match status" value="1"/>
</dbReference>
<sequence length="272" mass="30348">MKKILGLVVGLSAALFLPSYQEAQAEKPPKPHQKTEIVAHRGASGYAPENTLAAFDLAVKMKADYIEIDVQRTKDGKLVIIHDNTVDRTTDGTGKVGSLTFDEIRALDAGSWKSEEFAGERVPTFDEVLKRYKGKIGILIELKSPELYPGIEEETADLLKAYHLDKPRNGKVIVQSFNFESMKKADQLLSRVPIGVLVNRSADTTDEAIEQFSAYAEYYNPSYGLVTEELVAKAHEEGMKVQSWTARSKETVQFLLQMKVDGIITDYPDYVK</sequence>
<feature type="chain" id="PRO_5015590159" evidence="1">
    <location>
        <begin position="26"/>
        <end position="272"/>
    </location>
</feature>
<reference evidence="3 4" key="1">
    <citation type="submission" date="2017-12" db="EMBL/GenBank/DDBJ databases">
        <title>Taxonomic description and draft genome of Pradoshia cofamensis Gen. nov., sp. nov., a thermotolerant bacillale isolated from anterior gut of earthworm Eisenia fetida.</title>
        <authorList>
            <person name="Saha T."/>
            <person name="Chakraborty R."/>
        </authorList>
    </citation>
    <scope>NUCLEOTIDE SEQUENCE [LARGE SCALE GENOMIC DNA]</scope>
    <source>
        <strain evidence="3 4">EAG3</strain>
    </source>
</reference>
<dbReference type="AlphaFoldDB" id="A0A2S7MVR9"/>
<dbReference type="InterPro" id="IPR030395">
    <property type="entry name" value="GP_PDE_dom"/>
</dbReference>
<protein>
    <submittedName>
        <fullName evidence="3">Glycerophosphodiester phosphodiesterase</fullName>
    </submittedName>
</protein>
<dbReference type="GO" id="GO:0008081">
    <property type="term" value="F:phosphoric diester hydrolase activity"/>
    <property type="evidence" value="ECO:0007669"/>
    <property type="project" value="InterPro"/>
</dbReference>
<dbReference type="Pfam" id="PF03009">
    <property type="entry name" value="GDPD"/>
    <property type="match status" value="1"/>
</dbReference>
<accession>A0A2S7MVR9</accession>
<keyword evidence="1" id="KW-0732">Signal</keyword>
<dbReference type="Gene3D" id="3.20.20.190">
    <property type="entry name" value="Phosphatidylinositol (PI) phosphodiesterase"/>
    <property type="match status" value="1"/>
</dbReference>
<evidence type="ECO:0000313" key="4">
    <source>
        <dbReference type="Proteomes" id="UP000239663"/>
    </source>
</evidence>
<feature type="domain" description="GP-PDE" evidence="2">
    <location>
        <begin position="35"/>
        <end position="272"/>
    </location>
</feature>
<evidence type="ECO:0000256" key="1">
    <source>
        <dbReference type="SAM" id="SignalP"/>
    </source>
</evidence>
<dbReference type="EMBL" id="PKOZ01000019">
    <property type="protein sequence ID" value="PQD93869.1"/>
    <property type="molecule type" value="Genomic_DNA"/>
</dbReference>
<dbReference type="PANTHER" id="PTHR46211:SF1">
    <property type="entry name" value="GLYCEROPHOSPHODIESTER PHOSPHODIESTERASE, CYTOPLASMIC"/>
    <property type="match status" value="1"/>
</dbReference>
<keyword evidence="4" id="KW-1185">Reference proteome</keyword>
<dbReference type="PROSITE" id="PS51704">
    <property type="entry name" value="GP_PDE"/>
    <property type="match status" value="1"/>
</dbReference>
<evidence type="ECO:0000259" key="2">
    <source>
        <dbReference type="PROSITE" id="PS51704"/>
    </source>
</evidence>
<dbReference type="GO" id="GO:0006629">
    <property type="term" value="P:lipid metabolic process"/>
    <property type="evidence" value="ECO:0007669"/>
    <property type="project" value="InterPro"/>
</dbReference>
<dbReference type="RefSeq" id="WP_104850781.1">
    <property type="nucleotide sequence ID" value="NZ_PKOZ01000019.1"/>
</dbReference>
<evidence type="ECO:0000313" key="3">
    <source>
        <dbReference type="EMBL" id="PQD93869.1"/>
    </source>
</evidence>
<organism evidence="3 4">
    <name type="scientific">Pradoshia eiseniae</name>
    <dbReference type="NCBI Taxonomy" id="2064768"/>
    <lineage>
        <taxon>Bacteria</taxon>
        <taxon>Bacillati</taxon>
        <taxon>Bacillota</taxon>
        <taxon>Bacilli</taxon>
        <taxon>Bacillales</taxon>
        <taxon>Bacillaceae</taxon>
        <taxon>Pradoshia</taxon>
    </lineage>
</organism>
<dbReference type="PANTHER" id="PTHR46211">
    <property type="entry name" value="GLYCEROPHOSPHORYL DIESTER PHOSPHODIESTERASE"/>
    <property type="match status" value="1"/>
</dbReference>
<dbReference type="OrthoDB" id="384721at2"/>
<dbReference type="InterPro" id="IPR017946">
    <property type="entry name" value="PLC-like_Pdiesterase_TIM-brl"/>
</dbReference>
<name>A0A2S7MVR9_9BACI</name>
<dbReference type="CDD" id="cd08563">
    <property type="entry name" value="GDPD_TtGDE_like"/>
    <property type="match status" value="1"/>
</dbReference>
<gene>
    <name evidence="3" type="ORF">CYL18_17470</name>
</gene>